<evidence type="ECO:0000313" key="13">
    <source>
        <dbReference type="Proteomes" id="UP000824782"/>
    </source>
</evidence>
<name>A0AAV7CXC3_ENGPU</name>
<evidence type="ECO:0000256" key="8">
    <source>
        <dbReference type="ARBA" id="ARBA00072163"/>
    </source>
</evidence>
<evidence type="ECO:0000256" key="3">
    <source>
        <dbReference type="ARBA" id="ARBA00022475"/>
    </source>
</evidence>
<dbReference type="InterPro" id="IPR000008">
    <property type="entry name" value="C2_dom"/>
</dbReference>
<dbReference type="SMART" id="SM00239">
    <property type="entry name" value="C2"/>
    <property type="match status" value="2"/>
</dbReference>
<evidence type="ECO:0000313" key="12">
    <source>
        <dbReference type="EMBL" id="KAG8588668.1"/>
    </source>
</evidence>
<feature type="domain" description="C2" evidence="11">
    <location>
        <begin position="247"/>
        <end position="367"/>
    </location>
</feature>
<reference evidence="12" key="1">
    <citation type="thesis" date="2020" institute="ProQuest LLC" country="789 East Eisenhower Parkway, Ann Arbor, MI, USA">
        <title>Comparative Genomics and Chromosome Evolution.</title>
        <authorList>
            <person name="Mudd A.B."/>
        </authorList>
    </citation>
    <scope>NUCLEOTIDE SEQUENCE</scope>
    <source>
        <strain evidence="12">237g6f4</strain>
        <tissue evidence="12">Blood</tissue>
    </source>
</reference>
<evidence type="ECO:0000256" key="2">
    <source>
        <dbReference type="ARBA" id="ARBA00004236"/>
    </source>
</evidence>
<feature type="region of interest" description="Disordered" evidence="10">
    <location>
        <begin position="100"/>
        <end position="127"/>
    </location>
</feature>
<dbReference type="CDD" id="cd04020">
    <property type="entry name" value="C2B_SLP_1-2-3-4"/>
    <property type="match status" value="1"/>
</dbReference>
<keyword evidence="5" id="KW-0597">Phosphoprotein</keyword>
<evidence type="ECO:0000256" key="9">
    <source>
        <dbReference type="ARBA" id="ARBA00075525"/>
    </source>
</evidence>
<dbReference type="PANTHER" id="PTHR45716">
    <property type="entry name" value="BITESIZE, ISOFORM I"/>
    <property type="match status" value="1"/>
</dbReference>
<evidence type="ECO:0000259" key="11">
    <source>
        <dbReference type="PROSITE" id="PS50004"/>
    </source>
</evidence>
<dbReference type="AlphaFoldDB" id="A0AAV7CXC3"/>
<dbReference type="GO" id="GO:0042043">
    <property type="term" value="F:neurexin family protein binding"/>
    <property type="evidence" value="ECO:0007669"/>
    <property type="project" value="TreeGrafter"/>
</dbReference>
<evidence type="ECO:0000256" key="6">
    <source>
        <dbReference type="ARBA" id="ARBA00022737"/>
    </source>
</evidence>
<feature type="compositionally biased region" description="Acidic residues" evidence="10">
    <location>
        <begin position="114"/>
        <end position="123"/>
    </location>
</feature>
<proteinExistence type="predicted"/>
<accession>A0AAV7CXC3</accession>
<keyword evidence="6" id="KW-0677">Repeat</keyword>
<dbReference type="FunFam" id="2.60.40.150:FF:000006">
    <property type="entry name" value="Synaptotagmin-like 5, isoform CRA_a"/>
    <property type="match status" value="1"/>
</dbReference>
<dbReference type="GO" id="GO:0070382">
    <property type="term" value="C:exocytic vesicle"/>
    <property type="evidence" value="ECO:0007669"/>
    <property type="project" value="TreeGrafter"/>
</dbReference>
<dbReference type="Pfam" id="PF00168">
    <property type="entry name" value="C2"/>
    <property type="match status" value="2"/>
</dbReference>
<dbReference type="Gene3D" id="2.60.40.150">
    <property type="entry name" value="C2 domain"/>
    <property type="match status" value="2"/>
</dbReference>
<evidence type="ECO:0000256" key="10">
    <source>
        <dbReference type="SAM" id="MobiDB-lite"/>
    </source>
</evidence>
<dbReference type="PANTHER" id="PTHR45716:SF3">
    <property type="entry name" value="SYNAPTOTAGMIN-LIKE PROTEIN 1"/>
    <property type="match status" value="1"/>
</dbReference>
<protein>
    <recommendedName>
        <fullName evidence="8">Synaptotagmin-like protein 1</fullName>
    </recommendedName>
    <alternativeName>
        <fullName evidence="9">Exophilin-7</fullName>
    </alternativeName>
</protein>
<dbReference type="GO" id="GO:0006887">
    <property type="term" value="P:exocytosis"/>
    <property type="evidence" value="ECO:0007669"/>
    <property type="project" value="UniProtKB-KW"/>
</dbReference>
<dbReference type="SUPFAM" id="SSF49562">
    <property type="entry name" value="C2 domain (Calcium/lipid-binding domain, CaLB)"/>
    <property type="match status" value="2"/>
</dbReference>
<organism evidence="12 13">
    <name type="scientific">Engystomops pustulosus</name>
    <name type="common">Tungara frog</name>
    <name type="synonym">Physalaemus pustulosus</name>
    <dbReference type="NCBI Taxonomy" id="76066"/>
    <lineage>
        <taxon>Eukaryota</taxon>
        <taxon>Metazoa</taxon>
        <taxon>Chordata</taxon>
        <taxon>Craniata</taxon>
        <taxon>Vertebrata</taxon>
        <taxon>Euteleostomi</taxon>
        <taxon>Amphibia</taxon>
        <taxon>Batrachia</taxon>
        <taxon>Anura</taxon>
        <taxon>Neobatrachia</taxon>
        <taxon>Hyloidea</taxon>
        <taxon>Leptodactylidae</taxon>
        <taxon>Leiuperinae</taxon>
        <taxon>Engystomops</taxon>
    </lineage>
</organism>
<evidence type="ECO:0000256" key="4">
    <source>
        <dbReference type="ARBA" id="ARBA00022483"/>
    </source>
</evidence>
<dbReference type="Proteomes" id="UP000824782">
    <property type="component" value="Unassembled WGS sequence"/>
</dbReference>
<keyword evidence="4" id="KW-0268">Exocytosis</keyword>
<dbReference type="PROSITE" id="PS50004">
    <property type="entry name" value="C2"/>
    <property type="match status" value="2"/>
</dbReference>
<keyword evidence="7" id="KW-0472">Membrane</keyword>
<comment type="subcellular location">
    <subcellularLocation>
        <location evidence="2">Cell membrane</location>
    </subcellularLocation>
    <subcellularLocation>
        <location evidence="1">Endomembrane system</location>
        <topology evidence="1">Peripheral membrane protein</topology>
    </subcellularLocation>
</comment>
<feature type="region of interest" description="Disordered" evidence="10">
    <location>
        <begin position="190"/>
        <end position="213"/>
    </location>
</feature>
<dbReference type="InterPro" id="IPR043567">
    <property type="entry name" value="SYTL1-5_C2B"/>
</dbReference>
<feature type="domain" description="C2" evidence="11">
    <location>
        <begin position="382"/>
        <end position="511"/>
    </location>
</feature>
<evidence type="ECO:0000256" key="1">
    <source>
        <dbReference type="ARBA" id="ARBA00004184"/>
    </source>
</evidence>
<dbReference type="EMBL" id="WNYA01000002">
    <property type="protein sequence ID" value="KAG8588668.1"/>
    <property type="molecule type" value="Genomic_DNA"/>
</dbReference>
<evidence type="ECO:0000256" key="5">
    <source>
        <dbReference type="ARBA" id="ARBA00022553"/>
    </source>
</evidence>
<keyword evidence="3" id="KW-1003">Cell membrane</keyword>
<dbReference type="InterPro" id="IPR035892">
    <property type="entry name" value="C2_domain_sf"/>
</dbReference>
<comment type="caution">
    <text evidence="12">The sequence shown here is derived from an EMBL/GenBank/DDBJ whole genome shotgun (WGS) entry which is preliminary data.</text>
</comment>
<evidence type="ECO:0000256" key="7">
    <source>
        <dbReference type="ARBA" id="ARBA00023136"/>
    </source>
</evidence>
<dbReference type="FunFam" id="2.60.40.150:FF:000108">
    <property type="entry name" value="Synaptotagmin like 1"/>
    <property type="match status" value="1"/>
</dbReference>
<dbReference type="GO" id="GO:0005886">
    <property type="term" value="C:plasma membrane"/>
    <property type="evidence" value="ECO:0007669"/>
    <property type="project" value="UniProtKB-SubCell"/>
</dbReference>
<sequence length="545" mass="62120">MYTQERGVPVLWVECSAVTQCYAYCLHTHTYAPHKLLVHLDRIFALTHRKLRSSLSDPRVLKRLSGDWFSDVRARRPWGQIGGVDIVRASIRRKKKTRGEWDQSWAQDDKELNGDYDSEDSEEKETKPTIIRISSLSLQQDSSDEGQEELFTFKEEVDSYIPDAGPMRRRIPSVGDLGMEEISLSSEAITGEENHTESDYNISKSPIGESGHKNLNYSPSVPTLGNKSLSGSMMSLFSAGEFRSLEVQGWIQFSIQYDSPKKELRVLVIQCRDLSPANNQTSNPYVKCYLLPDKSVQGKRKTKVKKKTLDPLFNETLKYKIERSELQSRFLNLSVWHRGSLARNIFLGEVELELATWDWSQTQQAWHNLQPRTPLSPDFLYSRGRLNLAAKFIPQGADGLGLPPSGELHIWVKEAQQLVPHKAGNLSSFVKCCVLPDDSPSSIQRTRVIPRSLRPMYNHTMVYDGFRMEDLSEACVEFTLWDQGAISCRPLGGIRLSTGRGSSYDVLVSWMDSTEQEKKFWETVIKNPGEWTEVTLPLRQNLTPR</sequence>
<gene>
    <name evidence="12" type="ORF">GDO81_006055</name>
</gene>
<keyword evidence="13" id="KW-1185">Reference proteome</keyword>